<sequence length="121" mass="13084">MLRYLSYLLSGLLLASCVYDHADEPVAPTPPTCDTATATYALFVSPLLDQRCRSCHNAQFPQGGANLTDLAQVQRYARNGTLLGVVSHAAGYPAMPKNGSKLSDCEITRLKKWIDDGAPNN</sequence>
<proteinExistence type="predicted"/>
<gene>
    <name evidence="7" type="ORF">J4D97_10655</name>
</gene>
<dbReference type="Proteomes" id="UP000670527">
    <property type="component" value="Unassembled WGS sequence"/>
</dbReference>
<evidence type="ECO:0000259" key="6">
    <source>
        <dbReference type="PROSITE" id="PS51007"/>
    </source>
</evidence>
<reference evidence="7 8" key="1">
    <citation type="submission" date="2021-03" db="EMBL/GenBank/DDBJ databases">
        <authorList>
            <person name="Kim M.K."/>
        </authorList>
    </citation>
    <scope>NUCLEOTIDE SEQUENCE [LARGE SCALE GENOMIC DNA]</scope>
    <source>
        <strain evidence="7 8">BT507</strain>
    </source>
</reference>
<dbReference type="Gene3D" id="1.10.760.10">
    <property type="entry name" value="Cytochrome c-like domain"/>
    <property type="match status" value="1"/>
</dbReference>
<dbReference type="InterPro" id="IPR036909">
    <property type="entry name" value="Cyt_c-like_dom_sf"/>
</dbReference>
<keyword evidence="3 4" id="KW-0408">Iron</keyword>
<keyword evidence="5" id="KW-0732">Signal</keyword>
<keyword evidence="8" id="KW-1185">Reference proteome</keyword>
<evidence type="ECO:0000313" key="7">
    <source>
        <dbReference type="EMBL" id="MBO3271108.1"/>
    </source>
</evidence>
<evidence type="ECO:0000256" key="4">
    <source>
        <dbReference type="PROSITE-ProRule" id="PRU00433"/>
    </source>
</evidence>
<dbReference type="PROSITE" id="PS51007">
    <property type="entry name" value="CYTC"/>
    <property type="match status" value="1"/>
</dbReference>
<dbReference type="InterPro" id="IPR009056">
    <property type="entry name" value="Cyt_c-like_dom"/>
</dbReference>
<evidence type="ECO:0000256" key="2">
    <source>
        <dbReference type="ARBA" id="ARBA00022723"/>
    </source>
</evidence>
<dbReference type="PROSITE" id="PS51257">
    <property type="entry name" value="PROKAR_LIPOPROTEIN"/>
    <property type="match status" value="1"/>
</dbReference>
<evidence type="ECO:0000256" key="5">
    <source>
        <dbReference type="SAM" id="SignalP"/>
    </source>
</evidence>
<evidence type="ECO:0000256" key="3">
    <source>
        <dbReference type="ARBA" id="ARBA00023004"/>
    </source>
</evidence>
<dbReference type="EMBL" id="JAGETX010000005">
    <property type="protein sequence ID" value="MBO3271108.1"/>
    <property type="molecule type" value="Genomic_DNA"/>
</dbReference>
<feature type="chain" id="PRO_5046464331" evidence="5">
    <location>
        <begin position="23"/>
        <end position="121"/>
    </location>
</feature>
<name>A0ABS3TD59_9BACT</name>
<feature type="signal peptide" evidence="5">
    <location>
        <begin position="1"/>
        <end position="22"/>
    </location>
</feature>
<comment type="caution">
    <text evidence="7">The sequence shown here is derived from an EMBL/GenBank/DDBJ whole genome shotgun (WGS) entry which is preliminary data.</text>
</comment>
<evidence type="ECO:0000313" key="8">
    <source>
        <dbReference type="Proteomes" id="UP000670527"/>
    </source>
</evidence>
<accession>A0ABS3TD59</accession>
<evidence type="ECO:0000256" key="1">
    <source>
        <dbReference type="ARBA" id="ARBA00022617"/>
    </source>
</evidence>
<keyword evidence="2 4" id="KW-0479">Metal-binding</keyword>
<protein>
    <submittedName>
        <fullName evidence="7">Cytochrome c</fullName>
    </submittedName>
</protein>
<dbReference type="SUPFAM" id="SSF46626">
    <property type="entry name" value="Cytochrome c"/>
    <property type="match status" value="1"/>
</dbReference>
<feature type="domain" description="Cytochrome c" evidence="6">
    <location>
        <begin position="34"/>
        <end position="118"/>
    </location>
</feature>
<dbReference type="RefSeq" id="WP_208307575.1">
    <property type="nucleotide sequence ID" value="NZ_JAGETX010000005.1"/>
</dbReference>
<organism evidence="7 8">
    <name type="scientific">Hymenobacter defluvii</name>
    <dbReference type="NCBI Taxonomy" id="2054411"/>
    <lineage>
        <taxon>Bacteria</taxon>
        <taxon>Pseudomonadati</taxon>
        <taxon>Bacteroidota</taxon>
        <taxon>Cytophagia</taxon>
        <taxon>Cytophagales</taxon>
        <taxon>Hymenobacteraceae</taxon>
        <taxon>Hymenobacter</taxon>
    </lineage>
</organism>
<keyword evidence="1 4" id="KW-0349">Heme</keyword>